<dbReference type="InterPro" id="IPR001343">
    <property type="entry name" value="Hemolysn_Ca-bd"/>
</dbReference>
<dbReference type="Gene3D" id="2.60.40.2810">
    <property type="match status" value="1"/>
</dbReference>
<dbReference type="SUPFAM" id="SSF51120">
    <property type="entry name" value="beta-Roll"/>
    <property type="match status" value="1"/>
</dbReference>
<feature type="domain" description="Cadherin" evidence="3">
    <location>
        <begin position="182"/>
        <end position="263"/>
    </location>
</feature>
<dbReference type="SMART" id="SM00736">
    <property type="entry name" value="CADG"/>
    <property type="match status" value="2"/>
</dbReference>
<dbReference type="InterPro" id="IPR051561">
    <property type="entry name" value="FRAS1_ECM"/>
</dbReference>
<dbReference type="InterPro" id="IPR013783">
    <property type="entry name" value="Ig-like_fold"/>
</dbReference>
<dbReference type="Pfam" id="PF17963">
    <property type="entry name" value="Big_9"/>
    <property type="match status" value="5"/>
</dbReference>
<dbReference type="PANTHER" id="PTHR45739:SF8">
    <property type="entry name" value="FRAS1-RELATED EXTRACELLULAR MATRIX PROTEIN 1"/>
    <property type="match status" value="1"/>
</dbReference>
<dbReference type="SUPFAM" id="SSF49313">
    <property type="entry name" value="Cadherin-like"/>
    <property type="match status" value="3"/>
</dbReference>
<feature type="compositionally biased region" description="Gly residues" evidence="2">
    <location>
        <begin position="150"/>
        <end position="162"/>
    </location>
</feature>
<feature type="domain" description="Cadherin" evidence="3">
    <location>
        <begin position="357"/>
        <end position="449"/>
    </location>
</feature>
<dbReference type="Gene3D" id="2.60.40.10">
    <property type="entry name" value="Immunoglobulins"/>
    <property type="match status" value="2"/>
</dbReference>
<accession>A0ABX9W3Y1</accession>
<evidence type="ECO:0000256" key="1">
    <source>
        <dbReference type="ARBA" id="ARBA00022837"/>
    </source>
</evidence>
<reference evidence="4 5" key="1">
    <citation type="submission" date="2018-10" db="EMBL/GenBank/DDBJ databases">
        <title>Draft genome sequence of Zhongshania sp. DSW25-10.</title>
        <authorList>
            <person name="Oh J."/>
        </authorList>
    </citation>
    <scope>NUCLEOTIDE SEQUENCE [LARGE SCALE GENOMIC DNA]</scope>
    <source>
        <strain evidence="4 5">DSW25-10</strain>
    </source>
</reference>
<name>A0ABX9W3Y1_9GAMM</name>
<dbReference type="Pfam" id="PF00353">
    <property type="entry name" value="HemolysinCabind"/>
    <property type="match status" value="1"/>
</dbReference>
<comment type="caution">
    <text evidence="4">The sequence shown here is derived from an EMBL/GenBank/DDBJ whole genome shotgun (WGS) entry which is preliminary data.</text>
</comment>
<dbReference type="PRINTS" id="PR00313">
    <property type="entry name" value="CABNDNGRPT"/>
</dbReference>
<dbReference type="InterPro" id="IPR011049">
    <property type="entry name" value="Serralysin-like_metalloprot_C"/>
</dbReference>
<dbReference type="RefSeq" id="WP_123182691.1">
    <property type="nucleotide sequence ID" value="NZ_RHGB01000011.1"/>
</dbReference>
<feature type="region of interest" description="Disordered" evidence="2">
    <location>
        <begin position="141"/>
        <end position="169"/>
    </location>
</feature>
<evidence type="ECO:0000259" key="3">
    <source>
        <dbReference type="PROSITE" id="PS50268"/>
    </source>
</evidence>
<dbReference type="Proteomes" id="UP000274695">
    <property type="component" value="Unassembled WGS sequence"/>
</dbReference>
<dbReference type="Gene3D" id="2.150.10.10">
    <property type="entry name" value="Serralysin-like metalloprotease, C-terminal"/>
    <property type="match status" value="1"/>
</dbReference>
<keyword evidence="5" id="KW-1185">Reference proteome</keyword>
<organism evidence="4 5">
    <name type="scientific">Zhongshania marina</name>
    <dbReference type="NCBI Taxonomy" id="2304603"/>
    <lineage>
        <taxon>Bacteria</taxon>
        <taxon>Pseudomonadati</taxon>
        <taxon>Pseudomonadota</taxon>
        <taxon>Gammaproteobacteria</taxon>
        <taxon>Cellvibrionales</taxon>
        <taxon>Spongiibacteraceae</taxon>
        <taxon>Zhongshania</taxon>
    </lineage>
</organism>
<protein>
    <submittedName>
        <fullName evidence="4">Tandem-95 repeat protein</fullName>
    </submittedName>
</protein>
<evidence type="ECO:0000313" key="5">
    <source>
        <dbReference type="Proteomes" id="UP000274695"/>
    </source>
</evidence>
<dbReference type="InterPro" id="IPR015919">
    <property type="entry name" value="Cadherin-like_sf"/>
</dbReference>
<dbReference type="Gene3D" id="2.60.40.3440">
    <property type="match status" value="2"/>
</dbReference>
<gene>
    <name evidence="4" type="ORF">D0911_11285</name>
</gene>
<dbReference type="PANTHER" id="PTHR45739">
    <property type="entry name" value="MATRIX PROTEIN, PUTATIVE-RELATED"/>
    <property type="match status" value="1"/>
</dbReference>
<dbReference type="EMBL" id="RHGB01000011">
    <property type="protein sequence ID" value="RNL61854.1"/>
    <property type="molecule type" value="Genomic_DNA"/>
</dbReference>
<dbReference type="NCBIfam" id="NF012211">
    <property type="entry name" value="tand_rpt_95"/>
    <property type="match status" value="4"/>
</dbReference>
<dbReference type="InterPro" id="IPR006644">
    <property type="entry name" value="Cadg"/>
</dbReference>
<dbReference type="InterPro" id="IPR002126">
    <property type="entry name" value="Cadherin-like_dom"/>
</dbReference>
<evidence type="ECO:0000256" key="2">
    <source>
        <dbReference type="SAM" id="MobiDB-lite"/>
    </source>
</evidence>
<keyword evidence="1" id="KW-0106">Calcium</keyword>
<sequence length="1637" mass="165123">MEKQYLAAAVSVNQEVESDNPLPSPAQSSLLEAFEQPVSLDSEKKELDEIQSAEIDAKGIQLAELSTSDLLPQDDTLMTDSAVSLQNVGFEAADRNYQSGGYSSSGYGSSAYGASSGLSGPATVGLGLVGLVAVGAALSGDSSSSSSNNSGGGDNGGGGNNGGNNTAPVISGLSQISTAEDTAVVYTVSASDADGDSLSYSITTQNNGVLTPVANNPTQFTYTPALNFNGQDSFTVSVDDGKGGITSKTVTVNVSPVNDAPVAANSQTVNAPNGDPLEVVVSASDVDGDALSYTISSLPSKGTVVAVANTPGKFVYTADDADATGSDSFVVTISDGKGGTITQKVTVNLGDNLPPELAATQAVTSAEDESVTVTVTATDPNNDELTYSISTQAGNGVVVLTDEPGVFTYTPAKDFNGSDSFVVAVSDGENTSTQTVNLTVTPVNDAPEVAATQSVQSADGKVIDITVEATDVDDDDLTYTVTTAPSNGVVVNNDDGTFTYTPTNEDFVGSDTFTVQVDDGNGGSVSQKVQIAINTDTENLTTNHNAPVSFTVTDSGSSTYAAGSADNGVIVPTSTPGKFVYYPNPGFSGSDSFDVIASDGIGGETVHKYTVSVDPAGVESSNLTTFVDTREGTAAADTYIGIVDAAAAVPFLTPTDTTLNPSDSINGGSGGVDRLVVDLRANFDGFGGVGGGGNMQGVEILTIDNTSGGVRAFNTTNVSGLTYLQLSANDRGFNFNQLADTNLVFELSDADGLAINPTPTSPSLVYNLNFNAVVNSGENDSLTLVLNDVGRRSATQGPDDGVAVFAAGIENLTVVARSGENYIDLQGISGIQKLTLGGAGDLDTLFFNGGSLVPASPLAAFSKLSTVNGSAALGDLSLSLFSAVAMSSISTGLGDDIIVAGKNIRSSTVINGGAGNDILKLVGIDDLSGASTTVTLTPNMAGVETLDLQLENTVTNFVLSGSKAVGLQKIQVSNDGGINDAATTMGTTIRDFGSRPLEIAFLEQSGETYQGNDNFTVQDSGALTISTQSENNNSSGSFADNITAVAAPSITLNIGADTTYSGDVTANVAKTASIVMGAGSTIDGTNLETTSATSIDITGAVDTQINNLGLLAQSVSNLSISGSTVINGLGVSNLDKVSNVVATNNLGGLDLTFTPATGAQSGIGAFSNSVTVRAEGAVVATTGGVGLEVEIGAYSPGNGSATVKGSTQLKNDITVGAGRNKISITGGLGDDVVVLKERFTGAAGESVSIEFGDGVGDTLTLAAGNNVLESLNSANGVDEIVAGALNDTLVVNALAVSTQKVTFTDFSAITFFGKNNLNDLINLQQVDVGAAVVTISGRGGNDTIIGTASNDIINGGAGVDTLTGGAGNNTYVYNAGDVVAGEVINFNSAGVETLRVDSSTNLSQLNGGAALTLLDSVNIAEGQTATFNSSQLTGLSTEINGVGDNGGEGVNINGSTAGDVINLSNLVIDSNDVLLTVDGGGGADTYTSATAAPVVFVHQRGDGVAKTTQIDDGANGLTAGDKLTFGNGLDKILGFKDGADFIDLDVDRANLHNDIGAFDVDAANFGLTDNGFAVIRGDFGDGVNSNVFTVDGGGDDLLFAFDSYSFTSNNAVNSVEVQFIGLIGSGGVTFDQNDIIA</sequence>
<dbReference type="PROSITE" id="PS50268">
    <property type="entry name" value="CADHERIN_2"/>
    <property type="match status" value="2"/>
</dbReference>
<proteinExistence type="predicted"/>
<evidence type="ECO:0000313" key="4">
    <source>
        <dbReference type="EMBL" id="RNL61854.1"/>
    </source>
</evidence>
<dbReference type="CDD" id="cd11304">
    <property type="entry name" value="Cadherin_repeat"/>
    <property type="match status" value="1"/>
</dbReference>